<evidence type="ECO:0000313" key="3">
    <source>
        <dbReference type="Proteomes" id="UP000245992"/>
    </source>
</evidence>
<comment type="caution">
    <text evidence="2">The sequence shown here is derived from an EMBL/GenBank/DDBJ whole genome shotgun (WGS) entry which is preliminary data.</text>
</comment>
<dbReference type="STRING" id="1440053.GCA_000718095_02997"/>
<evidence type="ECO:0000313" key="2">
    <source>
        <dbReference type="EMBL" id="PVE11087.1"/>
    </source>
</evidence>
<protein>
    <submittedName>
        <fullName evidence="2">Uncharacterized protein</fullName>
    </submittedName>
</protein>
<reference evidence="2 3" key="1">
    <citation type="submission" date="2013-12" db="EMBL/GenBank/DDBJ databases">
        <title>Annotated genome of Streptomyces scopuliridis.</title>
        <authorList>
            <person name="Olson J.B."/>
        </authorList>
    </citation>
    <scope>NUCLEOTIDE SEQUENCE [LARGE SCALE GENOMIC DNA]</scope>
    <source>
        <strain evidence="2 3">RB72</strain>
    </source>
</reference>
<dbReference type="EMBL" id="AZSP01000151">
    <property type="protein sequence ID" value="PVE11087.1"/>
    <property type="molecule type" value="Genomic_DNA"/>
</dbReference>
<proteinExistence type="predicted"/>
<dbReference type="RefSeq" id="WP_030352082.1">
    <property type="nucleotide sequence ID" value="NZ_AZSP01000151.1"/>
</dbReference>
<gene>
    <name evidence="2" type="ORF">Y717_17625</name>
</gene>
<feature type="region of interest" description="Disordered" evidence="1">
    <location>
        <begin position="147"/>
        <end position="207"/>
    </location>
</feature>
<dbReference type="OrthoDB" id="3466756at2"/>
<sequence>MADGIVGAFTGLFRGRRREDEITQVDAEITAFGEALAQHSFVPRQHADDQGLLADYERALDAYEQAKRDFVGDRNLRDAADVMRALDEGRHALACVDAVAAGLARPERRPLCYFDPRHGPSTGEIQWAPPEGTVRTVSVCAADAIRLSEGMPPIDTGRRPDPRPPTPSGRRISSPRRSDPYDAWPEDTDVPQRREGRGPTGLQLVRTDRRKPAVLVVHLGRTTGSWVELTSPAGRDRKPRTILTHGSPLSRVIVPVEADGQDRVQLQTHTRGTWRAWLHPVECVPVLEDEISAEGSYVFRYLGGRTPLRVTQHDGTAFSLHELRPDLTPGRALVEGEGAFTAVAIPKKHDLLYVQSRAAWTITRAGRPKT</sequence>
<name>A0A2T7T7E7_9ACTN</name>
<organism evidence="2 3">
    <name type="scientific">Streptomyces scopuliridis RB72</name>
    <dbReference type="NCBI Taxonomy" id="1440053"/>
    <lineage>
        <taxon>Bacteria</taxon>
        <taxon>Bacillati</taxon>
        <taxon>Actinomycetota</taxon>
        <taxon>Actinomycetes</taxon>
        <taxon>Kitasatosporales</taxon>
        <taxon>Streptomycetaceae</taxon>
        <taxon>Streptomyces</taxon>
    </lineage>
</organism>
<evidence type="ECO:0000256" key="1">
    <source>
        <dbReference type="SAM" id="MobiDB-lite"/>
    </source>
</evidence>
<dbReference type="Proteomes" id="UP000245992">
    <property type="component" value="Unassembled WGS sequence"/>
</dbReference>
<accession>A0A2T7T7E7</accession>
<dbReference type="AlphaFoldDB" id="A0A2T7T7E7"/>
<keyword evidence="3" id="KW-1185">Reference proteome</keyword>